<dbReference type="SUPFAM" id="SSF75620">
    <property type="entry name" value="Release factor"/>
    <property type="match status" value="1"/>
</dbReference>
<feature type="region of interest" description="Disordered" evidence="4">
    <location>
        <begin position="252"/>
        <end position="274"/>
    </location>
</feature>
<comment type="similarity">
    <text evidence="1">Belongs to the prokaryotic/mitochondrial release factor family.</text>
</comment>
<name>A0A0G1X053_9BACT</name>
<dbReference type="AlphaFoldDB" id="A0A0G1X053"/>
<evidence type="ECO:0000313" key="7">
    <source>
        <dbReference type="Proteomes" id="UP000034273"/>
    </source>
</evidence>
<proteinExistence type="inferred from homology"/>
<protein>
    <submittedName>
        <fullName evidence="6">Peptide chain release factor 1</fullName>
    </submittedName>
</protein>
<dbReference type="PANTHER" id="PTHR43804:SF7">
    <property type="entry name" value="LD18447P"/>
    <property type="match status" value="1"/>
</dbReference>
<reference evidence="6 7" key="1">
    <citation type="journal article" date="2015" name="Nature">
        <title>rRNA introns, odd ribosomes, and small enigmatic genomes across a large radiation of phyla.</title>
        <authorList>
            <person name="Brown C.T."/>
            <person name="Hug L.A."/>
            <person name="Thomas B.C."/>
            <person name="Sharon I."/>
            <person name="Castelle C.J."/>
            <person name="Singh A."/>
            <person name="Wilkins M.J."/>
            <person name="Williams K.H."/>
            <person name="Banfield J.F."/>
        </authorList>
    </citation>
    <scope>NUCLEOTIDE SEQUENCE [LARGE SCALE GENOMIC DNA]</scope>
</reference>
<evidence type="ECO:0000256" key="4">
    <source>
        <dbReference type="SAM" id="MobiDB-lite"/>
    </source>
</evidence>
<evidence type="ECO:0000259" key="5">
    <source>
        <dbReference type="PROSITE" id="PS00745"/>
    </source>
</evidence>
<dbReference type="InterPro" id="IPR045853">
    <property type="entry name" value="Pep_chain_release_fac_I_sf"/>
</dbReference>
<evidence type="ECO:0000256" key="3">
    <source>
        <dbReference type="ARBA" id="ARBA00022917"/>
    </source>
</evidence>
<dbReference type="Pfam" id="PF00472">
    <property type="entry name" value="RF-1"/>
    <property type="match status" value="1"/>
</dbReference>
<gene>
    <name evidence="6" type="ORF">UY67_C0008G0017</name>
</gene>
<dbReference type="FunFam" id="3.30.160.20:FF:000004">
    <property type="entry name" value="Peptide chain release factor 1"/>
    <property type="match status" value="1"/>
</dbReference>
<dbReference type="InterPro" id="IPR000352">
    <property type="entry name" value="Pep_chain_release_fac_I"/>
</dbReference>
<dbReference type="PROSITE" id="PS00745">
    <property type="entry name" value="RF_PROK_I"/>
    <property type="match status" value="1"/>
</dbReference>
<dbReference type="Pfam" id="PF03462">
    <property type="entry name" value="PCRF"/>
    <property type="match status" value="1"/>
</dbReference>
<keyword evidence="3" id="KW-0648">Protein biosynthesis</keyword>
<accession>A0A0G1X053</accession>
<evidence type="ECO:0000313" key="6">
    <source>
        <dbReference type="EMBL" id="KKW24376.1"/>
    </source>
</evidence>
<dbReference type="Gene3D" id="3.30.70.1660">
    <property type="match status" value="2"/>
</dbReference>
<dbReference type="GO" id="GO:0005737">
    <property type="term" value="C:cytoplasm"/>
    <property type="evidence" value="ECO:0007669"/>
    <property type="project" value="UniProtKB-ARBA"/>
</dbReference>
<evidence type="ECO:0000256" key="2">
    <source>
        <dbReference type="ARBA" id="ARBA00022481"/>
    </source>
</evidence>
<feature type="domain" description="Prokaryotic-type class I peptide chain release factors" evidence="5">
    <location>
        <begin position="199"/>
        <end position="215"/>
    </location>
</feature>
<dbReference type="GO" id="GO:0003747">
    <property type="term" value="F:translation release factor activity"/>
    <property type="evidence" value="ECO:0007669"/>
    <property type="project" value="InterPro"/>
</dbReference>
<dbReference type="InterPro" id="IPR050057">
    <property type="entry name" value="Prokaryotic/Mito_RF"/>
</dbReference>
<organism evidence="6 7">
    <name type="scientific">Candidatus Kaiserbacteria bacterium GW2011_GWA2_52_12</name>
    <dbReference type="NCBI Taxonomy" id="1618671"/>
    <lineage>
        <taxon>Bacteria</taxon>
        <taxon>Candidatus Kaiseribacteriota</taxon>
    </lineage>
</organism>
<dbReference type="SMART" id="SM00937">
    <property type="entry name" value="PCRF"/>
    <property type="match status" value="1"/>
</dbReference>
<dbReference type="EMBL" id="LCQW01000008">
    <property type="protein sequence ID" value="KKW24376.1"/>
    <property type="molecule type" value="Genomic_DNA"/>
</dbReference>
<dbReference type="STRING" id="1618671.UY67_C0008G0017"/>
<dbReference type="Gene3D" id="3.30.160.20">
    <property type="match status" value="1"/>
</dbReference>
<sequence length="323" mass="36412">MADVGHINPEEYADDHRVSYLVQEWRRLSQAEKDSQELVEIDPSMKELAEKEQQEIEQQKDALMAQMEKIVGAPGEREWPNEVVLEVRAGVGGEEASLFAEELANMYLRFAEARGWSTKKLDESRAGLGGIKEAQFEIKGIDCYRTLRFETGVHRVQRVPATEKAGRIHTSTASVVILPIYKRTKIVINPADIEIETSRSGGAGGQNVNKVETAVRIIHKPTGLDVRCTSERSQVQNKEKAMTLLISRLQQAQDEREAKERSADRKLQVGTGDRSEKIRTYNFPQDRVTDHRIKESWSNITKIMAGDLTSIIEALDKAEQGIE</sequence>
<dbReference type="PATRIC" id="fig|1618671.3.peg.387"/>
<feature type="compositionally biased region" description="Basic and acidic residues" evidence="4">
    <location>
        <begin position="253"/>
        <end position="274"/>
    </location>
</feature>
<evidence type="ECO:0000256" key="1">
    <source>
        <dbReference type="ARBA" id="ARBA00010835"/>
    </source>
</evidence>
<comment type="caution">
    <text evidence="6">The sequence shown here is derived from an EMBL/GenBank/DDBJ whole genome shotgun (WGS) entry which is preliminary data.</text>
</comment>
<dbReference type="InterPro" id="IPR005139">
    <property type="entry name" value="PCRF"/>
</dbReference>
<keyword evidence="2" id="KW-0488">Methylation</keyword>
<dbReference type="PANTHER" id="PTHR43804">
    <property type="entry name" value="LD18447P"/>
    <property type="match status" value="1"/>
</dbReference>
<dbReference type="Proteomes" id="UP000034273">
    <property type="component" value="Unassembled WGS sequence"/>
</dbReference>